<keyword evidence="5" id="KW-0812">Transmembrane</keyword>
<evidence type="ECO:0000256" key="5">
    <source>
        <dbReference type="SAM" id="Phobius"/>
    </source>
</evidence>
<dbReference type="SMART" id="SM00028">
    <property type="entry name" value="TPR"/>
    <property type="match status" value="4"/>
</dbReference>
<evidence type="ECO:0000313" key="7">
    <source>
        <dbReference type="Proteomes" id="UP000236845"/>
    </source>
</evidence>
<keyword evidence="4" id="KW-0175">Coiled coil</keyword>
<dbReference type="EMBL" id="PEXW01000058">
    <property type="protein sequence ID" value="PIS40582.1"/>
    <property type="molecule type" value="Genomic_DNA"/>
</dbReference>
<accession>A0A2H0YS56</accession>
<protein>
    <submittedName>
        <fullName evidence="6">Uncharacterized protein</fullName>
    </submittedName>
</protein>
<comment type="caution">
    <text evidence="6">The sequence shown here is derived from an EMBL/GenBank/DDBJ whole genome shotgun (WGS) entry which is preliminary data.</text>
</comment>
<dbReference type="Pfam" id="PF14559">
    <property type="entry name" value="TPR_19"/>
    <property type="match status" value="1"/>
</dbReference>
<feature type="repeat" description="TPR" evidence="3">
    <location>
        <begin position="216"/>
        <end position="249"/>
    </location>
</feature>
<gene>
    <name evidence="6" type="ORF">COT26_02615</name>
</gene>
<dbReference type="SUPFAM" id="SSF48452">
    <property type="entry name" value="TPR-like"/>
    <property type="match status" value="1"/>
</dbReference>
<proteinExistence type="predicted"/>
<feature type="repeat" description="TPR" evidence="3">
    <location>
        <begin position="182"/>
        <end position="215"/>
    </location>
</feature>
<feature type="coiled-coil region" evidence="4">
    <location>
        <begin position="269"/>
        <end position="296"/>
    </location>
</feature>
<feature type="transmembrane region" description="Helical" evidence="5">
    <location>
        <begin position="6"/>
        <end position="23"/>
    </location>
</feature>
<dbReference type="PANTHER" id="PTHR44227:SF3">
    <property type="entry name" value="PROTEIN O-MANNOSYL-TRANSFERASE TMTC4"/>
    <property type="match status" value="1"/>
</dbReference>
<evidence type="ECO:0000256" key="1">
    <source>
        <dbReference type="ARBA" id="ARBA00022737"/>
    </source>
</evidence>
<keyword evidence="5" id="KW-0472">Membrane</keyword>
<reference evidence="7" key="1">
    <citation type="submission" date="2017-09" db="EMBL/GenBank/DDBJ databases">
        <title>Depth-based differentiation of microbial function through sediment-hosted aquifers and enrichment of novel symbionts in the deep terrestrial subsurface.</title>
        <authorList>
            <person name="Probst A.J."/>
            <person name="Ladd B."/>
            <person name="Jarett J.K."/>
            <person name="Geller-Mcgrath D.E."/>
            <person name="Sieber C.M.K."/>
            <person name="Emerson J.B."/>
            <person name="Anantharaman K."/>
            <person name="Thomas B.C."/>
            <person name="Malmstrom R."/>
            <person name="Stieglmeier M."/>
            <person name="Klingl A."/>
            <person name="Woyke T."/>
            <person name="Ryan C.M."/>
            <person name="Banfield J.F."/>
        </authorList>
    </citation>
    <scope>NUCLEOTIDE SEQUENCE [LARGE SCALE GENOMIC DNA]</scope>
</reference>
<keyword evidence="5" id="KW-1133">Transmembrane helix</keyword>
<dbReference type="InterPro" id="IPR052346">
    <property type="entry name" value="O-mannosyl-transferase_TMTC"/>
</dbReference>
<name>A0A2H0YS56_9BACT</name>
<keyword evidence="1" id="KW-0677">Repeat</keyword>
<dbReference type="Pfam" id="PF13432">
    <property type="entry name" value="TPR_16"/>
    <property type="match status" value="1"/>
</dbReference>
<evidence type="ECO:0000256" key="4">
    <source>
        <dbReference type="SAM" id="Coils"/>
    </source>
</evidence>
<evidence type="ECO:0000313" key="6">
    <source>
        <dbReference type="EMBL" id="PIS40582.1"/>
    </source>
</evidence>
<evidence type="ECO:0000256" key="3">
    <source>
        <dbReference type="PROSITE-ProRule" id="PRU00339"/>
    </source>
</evidence>
<dbReference type="InterPro" id="IPR019734">
    <property type="entry name" value="TPR_rpt"/>
</dbReference>
<dbReference type="InterPro" id="IPR011990">
    <property type="entry name" value="TPR-like_helical_dom_sf"/>
</dbReference>
<dbReference type="PROSITE" id="PS50005">
    <property type="entry name" value="TPR"/>
    <property type="match status" value="2"/>
</dbReference>
<dbReference type="Proteomes" id="UP000236845">
    <property type="component" value="Unassembled WGS sequence"/>
</dbReference>
<keyword evidence="2 3" id="KW-0802">TPR repeat</keyword>
<dbReference type="PANTHER" id="PTHR44227">
    <property type="match status" value="1"/>
</dbReference>
<organism evidence="6 7">
    <name type="scientific">Candidatus Kerfeldbacteria bacterium CG08_land_8_20_14_0_20_43_14</name>
    <dbReference type="NCBI Taxonomy" id="2014246"/>
    <lineage>
        <taxon>Bacteria</taxon>
        <taxon>Candidatus Kerfeldiibacteriota</taxon>
    </lineage>
</organism>
<dbReference type="AlphaFoldDB" id="A0A2H0YS56"/>
<evidence type="ECO:0000256" key="2">
    <source>
        <dbReference type="ARBA" id="ARBA00022803"/>
    </source>
</evidence>
<sequence length="297" mass="33038">MLLDWIMLAIFGICVVICAVIIWRKLPTLASIRIDSIPKHQQAVQKKALLDKRLQTKLGDFETAVGKLFKVGFYKIKTLAGRLISHLKILEKQYHRKVISQQAIENPDTLRSKMVGTLNEAQNALTQGDLNKAEQLFIDVISMDAKNLDAYIGLADVAIAKKAFANAKEALNYVLKLQQDRDAAYTRLGRIATDEGNLSEAEADYLKSVSLNASTASTQFSLGEIEEKLGIIEKAEKAFVEAVKLEPANPKYLDGLIQFAIRQKNIILAKKTLDQLKEANSDNQKLSELADAIKNLK</sequence>
<dbReference type="Gene3D" id="1.25.40.10">
    <property type="entry name" value="Tetratricopeptide repeat domain"/>
    <property type="match status" value="2"/>
</dbReference>